<dbReference type="PROSITE" id="PS51257">
    <property type="entry name" value="PROKAR_LIPOPROTEIN"/>
    <property type="match status" value="1"/>
</dbReference>
<comment type="caution">
    <text evidence="3">The sequence shown here is derived from an EMBL/GenBank/DDBJ whole genome shotgun (WGS) entry which is preliminary data.</text>
</comment>
<name>A0ABV9NMS6_9GAMM</name>
<dbReference type="PANTHER" id="PTHR41339">
    <property type="entry name" value="LIPL48"/>
    <property type="match status" value="1"/>
</dbReference>
<evidence type="ECO:0000256" key="2">
    <source>
        <dbReference type="SAM" id="SignalP"/>
    </source>
</evidence>
<feature type="chain" id="PRO_5047185616" description="Secreted protein" evidence="2">
    <location>
        <begin position="18"/>
        <end position="491"/>
    </location>
</feature>
<accession>A0ABV9NMS6</accession>
<dbReference type="EMBL" id="JBHSGG010000031">
    <property type="protein sequence ID" value="MFC4728790.1"/>
    <property type="molecule type" value="Genomic_DNA"/>
</dbReference>
<dbReference type="Proteomes" id="UP001595892">
    <property type="component" value="Unassembled WGS sequence"/>
</dbReference>
<evidence type="ECO:0000256" key="1">
    <source>
        <dbReference type="SAM" id="MobiDB-lite"/>
    </source>
</evidence>
<proteinExistence type="predicted"/>
<protein>
    <recommendedName>
        <fullName evidence="5">Secreted protein</fullName>
    </recommendedName>
</protein>
<keyword evidence="2" id="KW-0732">Signal</keyword>
<sequence length="491" mass="50747">MSSNTLKSLLVTFGAVAALTACGGGADRVASPGEGAFPPPPTQAPPPPPPTAPPPPTGGPAADCPAGFANVGTIANNTLRACQLPALITGSLTVPKRDGTVYAISGRVDVGQDRGGDANNPASGAQQGILTIEPGVRLYGSAGLDYLVVNRGSQIFAEGTATEPVIMTSRQSIEGQTNQDSMGQWGGLVVLGRAPINACPGTTVSGTPECQAQVEGTNAFYGGNSVGDNSGRMRYLRVMHSGFEILPNNELNGITLAGVGNGTVFEYVQVHNSSDDGIEWFGGTVNGRYLVLTGNDDDSLDADTGWNGTVQFGIVLQRPGGGDRMAEFSSINRTPASNPKFANFTMVGRASSSVAIIMNQGMNAQWYNLVVTRPAEGNTGDGLGCLDVDDATTTGQFHSVFFACPQPFVDDANGQAAALFNAGTNNVPNGTSSLTDIFVNGPNENAVPAFQGLPTVSSYFQQVDYIGGVRDASDTWWQGWTCGLTAATPCH</sequence>
<reference evidence="4" key="1">
    <citation type="journal article" date="2019" name="Int. J. Syst. Evol. Microbiol.">
        <title>The Global Catalogue of Microorganisms (GCM) 10K type strain sequencing project: providing services to taxonomists for standard genome sequencing and annotation.</title>
        <authorList>
            <consortium name="The Broad Institute Genomics Platform"/>
            <consortium name="The Broad Institute Genome Sequencing Center for Infectious Disease"/>
            <person name="Wu L."/>
            <person name="Ma J."/>
        </authorList>
    </citation>
    <scope>NUCLEOTIDE SEQUENCE [LARGE SCALE GENOMIC DNA]</scope>
    <source>
        <strain evidence="4">CGMCC 1.13574</strain>
    </source>
</reference>
<gene>
    <name evidence="3" type="ORF">ACFO3Q_11475</name>
</gene>
<evidence type="ECO:0000313" key="4">
    <source>
        <dbReference type="Proteomes" id="UP001595892"/>
    </source>
</evidence>
<evidence type="ECO:0000313" key="3">
    <source>
        <dbReference type="EMBL" id="MFC4728790.1"/>
    </source>
</evidence>
<feature type="region of interest" description="Disordered" evidence="1">
    <location>
        <begin position="29"/>
        <end position="64"/>
    </location>
</feature>
<organism evidence="3 4">
    <name type="scientific">Coralloluteibacterium thermophilum</name>
    <dbReference type="NCBI Taxonomy" id="2707049"/>
    <lineage>
        <taxon>Bacteria</taxon>
        <taxon>Pseudomonadati</taxon>
        <taxon>Pseudomonadota</taxon>
        <taxon>Gammaproteobacteria</taxon>
        <taxon>Lysobacterales</taxon>
        <taxon>Lysobacteraceae</taxon>
        <taxon>Coralloluteibacterium</taxon>
    </lineage>
</organism>
<evidence type="ECO:0008006" key="5">
    <source>
        <dbReference type="Google" id="ProtNLM"/>
    </source>
</evidence>
<dbReference type="PANTHER" id="PTHR41339:SF1">
    <property type="entry name" value="SECRETED PROTEIN"/>
    <property type="match status" value="1"/>
</dbReference>
<keyword evidence="4" id="KW-1185">Reference proteome</keyword>
<feature type="compositionally biased region" description="Pro residues" evidence="1">
    <location>
        <begin position="37"/>
        <end position="58"/>
    </location>
</feature>
<dbReference type="RefSeq" id="WP_377004860.1">
    <property type="nucleotide sequence ID" value="NZ_JBHSGG010000031.1"/>
</dbReference>
<feature type="signal peptide" evidence="2">
    <location>
        <begin position="1"/>
        <end position="17"/>
    </location>
</feature>